<keyword evidence="3" id="KW-1185">Reference proteome</keyword>
<keyword evidence="1" id="KW-0812">Transmembrane</keyword>
<dbReference type="Gene3D" id="3.80.10.10">
    <property type="entry name" value="Ribonuclease Inhibitor"/>
    <property type="match status" value="1"/>
</dbReference>
<keyword evidence="1" id="KW-0472">Membrane</keyword>
<evidence type="ECO:0000313" key="2">
    <source>
        <dbReference type="EMBL" id="CEG44349.1"/>
    </source>
</evidence>
<dbReference type="AlphaFoldDB" id="A0A0P1ATC2"/>
<dbReference type="OrthoDB" id="2015831at2759"/>
<dbReference type="GeneID" id="36395773"/>
<organism evidence="2 3">
    <name type="scientific">Plasmopara halstedii</name>
    <name type="common">Downy mildew of sunflower</name>
    <dbReference type="NCBI Taxonomy" id="4781"/>
    <lineage>
        <taxon>Eukaryota</taxon>
        <taxon>Sar</taxon>
        <taxon>Stramenopiles</taxon>
        <taxon>Oomycota</taxon>
        <taxon>Peronosporomycetes</taxon>
        <taxon>Peronosporales</taxon>
        <taxon>Peronosporaceae</taxon>
        <taxon>Plasmopara</taxon>
    </lineage>
</organism>
<feature type="transmembrane region" description="Helical" evidence="1">
    <location>
        <begin position="71"/>
        <end position="96"/>
    </location>
</feature>
<dbReference type="RefSeq" id="XP_024580718.1">
    <property type="nucleotide sequence ID" value="XM_024730441.1"/>
</dbReference>
<feature type="transmembrane region" description="Helical" evidence="1">
    <location>
        <begin position="312"/>
        <end position="331"/>
    </location>
</feature>
<sequence length="711" mass="80243">MSNTNANILNIMRQVSDPLQRIEYIVLWILLMSCHGLCAAFLLIQARIYFFLEDPLMAYYANLLAIPERRYFRLFGALGGGLGVLHQILLILHVLWSVISQSLTVFPRIEIVNRLLQCIQRHVQFTNTRSDISSLCGILTFLKTISIAALQGILDIQGDYFVEIFLLRKVAEASAQIVQCYHYSTLIGQVWINNLYTAAVVLNCWITPILDYFMLKSDIHTIKEEPNGILAMTNVGVSIRMRTFCVMVDTLLTIMTCLAFPVAIFVPYARTFSVELLSFPNEILYDDVAFPNLVHENQAVFALNFLDGVTKLIPHLSILLGTASISLVLEYSSPHRFKNRLGQRKVFAKKSVAAFKPEIDKKPNCFQTYTVKYSYKCKRPECAIGWVILRRVVVPIVFIVAGVLLLGLHLNAIHLSTSVDPDTIKICRQGLRPWFAVNVSCSVLEFSCYDHGVISPSNDALDHFQSDSVAVIVFAHCSDFVMPSVIRQFQNLLGLELWNVSITKWDIDAALNADLHPNMVYLIMAYTNMSEMPRGILTKPFPPLLDDIEMSITNLQVVPKEVAETWANVKIVYLEHTPLKEFPIPLFQIGVRSVSLLNNGLKDIPNDLFTTVSFPNEYFEVCFSYNVIETLPSKMRESLSISYLSLDHTKLKKLSVWASTCREQIALGGSPICKDMKAVIPDIADCTDSGWNPMLEGRYPLQLIASFRAIT</sequence>
<protein>
    <submittedName>
        <fullName evidence="2">Uncharacterized protein</fullName>
    </submittedName>
</protein>
<name>A0A0P1ATC2_PLAHL</name>
<evidence type="ECO:0000256" key="1">
    <source>
        <dbReference type="SAM" id="Phobius"/>
    </source>
</evidence>
<feature type="transmembrane region" description="Helical" evidence="1">
    <location>
        <begin position="195"/>
        <end position="215"/>
    </location>
</feature>
<feature type="transmembrane region" description="Helical" evidence="1">
    <location>
        <begin position="388"/>
        <end position="410"/>
    </location>
</feature>
<dbReference type="Proteomes" id="UP000054928">
    <property type="component" value="Unassembled WGS sequence"/>
</dbReference>
<dbReference type="OMA" id="VWINQVY"/>
<keyword evidence="1" id="KW-1133">Transmembrane helix</keyword>
<dbReference type="InterPro" id="IPR032675">
    <property type="entry name" value="LRR_dom_sf"/>
</dbReference>
<feature type="transmembrane region" description="Helical" evidence="1">
    <location>
        <begin position="250"/>
        <end position="269"/>
    </location>
</feature>
<evidence type="ECO:0000313" key="3">
    <source>
        <dbReference type="Proteomes" id="UP000054928"/>
    </source>
</evidence>
<accession>A0A0P1ATC2</accession>
<feature type="transmembrane region" description="Helical" evidence="1">
    <location>
        <begin position="25"/>
        <end position="50"/>
    </location>
</feature>
<dbReference type="EMBL" id="CCYD01001204">
    <property type="protein sequence ID" value="CEG44349.1"/>
    <property type="molecule type" value="Genomic_DNA"/>
</dbReference>
<proteinExistence type="predicted"/>
<dbReference type="SUPFAM" id="SSF52058">
    <property type="entry name" value="L domain-like"/>
    <property type="match status" value="1"/>
</dbReference>
<reference evidence="3" key="1">
    <citation type="submission" date="2014-09" db="EMBL/GenBank/DDBJ databases">
        <authorList>
            <person name="Sharma Rahul"/>
            <person name="Thines Marco"/>
        </authorList>
    </citation>
    <scope>NUCLEOTIDE SEQUENCE [LARGE SCALE GENOMIC DNA]</scope>
</reference>